<evidence type="ECO:0000313" key="2">
    <source>
        <dbReference type="Proteomes" id="UP000830395"/>
    </source>
</evidence>
<evidence type="ECO:0000313" key="1">
    <source>
        <dbReference type="EMBL" id="MCJ8742076.1"/>
    </source>
</evidence>
<dbReference type="Proteomes" id="UP000830395">
    <property type="component" value="Chromosome 16"/>
</dbReference>
<reference evidence="1" key="1">
    <citation type="submission" date="2020-02" db="EMBL/GenBank/DDBJ databases">
        <title>Genome sequencing of the panga catfish, Pangasius djambal.</title>
        <authorList>
            <person name="Wen M."/>
            <person name="Zahm M."/>
            <person name="Roques C."/>
            <person name="Cabau C."/>
            <person name="Klopp C."/>
            <person name="Donnadieu C."/>
            <person name="Jouanno E."/>
            <person name="Avarre J.-C."/>
            <person name="Campet M."/>
            <person name="Ha T."/>
            <person name="Dugue R."/>
            <person name="Lampietro C."/>
            <person name="Louis A."/>
            <person name="Herpin A."/>
            <person name="Echchiki A."/>
            <person name="Berthelot C."/>
            <person name="Parey E."/>
            <person name="Roest-Crollius H."/>
            <person name="Braasch I."/>
            <person name="Postlethwait J.H."/>
            <person name="Bobe J."/>
            <person name="Montfort J."/>
            <person name="Bouchez O."/>
            <person name="Begum T."/>
            <person name="Schartl M."/>
            <person name="Gustiano R."/>
            <person name="Guiguen Y."/>
        </authorList>
    </citation>
    <scope>NUCLEOTIDE SEQUENCE</scope>
    <source>
        <strain evidence="1">Pdj_M5554</strain>
    </source>
</reference>
<feature type="non-terminal residue" evidence="1">
    <location>
        <position position="78"/>
    </location>
</feature>
<accession>A0ACC5Z487</accession>
<protein>
    <submittedName>
        <fullName evidence="1">Uncharacterized protein</fullName>
    </submittedName>
</protein>
<gene>
    <name evidence="1" type="ORF">PDJAM_G00078220</name>
</gene>
<dbReference type="EMBL" id="CM040990">
    <property type="protein sequence ID" value="MCJ8742076.1"/>
    <property type="molecule type" value="Genomic_DNA"/>
</dbReference>
<name>A0ACC5Z487_9TELE</name>
<proteinExistence type="predicted"/>
<comment type="caution">
    <text evidence="1">The sequence shown here is derived from an EMBL/GenBank/DDBJ whole genome shotgun (WGS) entry which is preliminary data.</text>
</comment>
<sequence length="78" mass="8616">MESHTSVHRTRSSRHTHTHTHTLCGLGCKSVSVCVSPPSRLCADSLLQLPLCSYTSAVDHKPPGHQHHQPHNLTHTHT</sequence>
<keyword evidence="2" id="KW-1185">Reference proteome</keyword>
<organism evidence="1 2">
    <name type="scientific">Pangasius djambal</name>
    <dbReference type="NCBI Taxonomy" id="1691987"/>
    <lineage>
        <taxon>Eukaryota</taxon>
        <taxon>Metazoa</taxon>
        <taxon>Chordata</taxon>
        <taxon>Craniata</taxon>
        <taxon>Vertebrata</taxon>
        <taxon>Euteleostomi</taxon>
        <taxon>Actinopterygii</taxon>
        <taxon>Neopterygii</taxon>
        <taxon>Teleostei</taxon>
        <taxon>Ostariophysi</taxon>
        <taxon>Siluriformes</taxon>
        <taxon>Pangasiidae</taxon>
        <taxon>Pangasius</taxon>
    </lineage>
</organism>